<organism evidence="6 7">
    <name type="scientific">Saprolegnia parasitica (strain CBS 223.65)</name>
    <dbReference type="NCBI Taxonomy" id="695850"/>
    <lineage>
        <taxon>Eukaryota</taxon>
        <taxon>Sar</taxon>
        <taxon>Stramenopiles</taxon>
        <taxon>Oomycota</taxon>
        <taxon>Saprolegniomycetes</taxon>
        <taxon>Saprolegniales</taxon>
        <taxon>Saprolegniaceae</taxon>
        <taxon>Saprolegnia</taxon>
    </lineage>
</organism>
<feature type="transmembrane region" description="Helical" evidence="5">
    <location>
        <begin position="239"/>
        <end position="262"/>
    </location>
</feature>
<dbReference type="VEuPathDB" id="FungiDB:SPRG_12600"/>
<feature type="transmembrane region" description="Helical" evidence="5">
    <location>
        <begin position="9"/>
        <end position="27"/>
    </location>
</feature>
<evidence type="ECO:0008006" key="8">
    <source>
        <dbReference type="Google" id="ProtNLM"/>
    </source>
</evidence>
<keyword evidence="7" id="KW-1185">Reference proteome</keyword>
<feature type="transmembrane region" description="Helical" evidence="5">
    <location>
        <begin position="166"/>
        <end position="185"/>
    </location>
</feature>
<dbReference type="RefSeq" id="XP_012207461.1">
    <property type="nucleotide sequence ID" value="XM_012352071.1"/>
</dbReference>
<comment type="subcellular location">
    <subcellularLocation>
        <location evidence="1">Membrane</location>
        <topology evidence="1">Multi-pass membrane protein</topology>
    </subcellularLocation>
</comment>
<evidence type="ECO:0000313" key="7">
    <source>
        <dbReference type="Proteomes" id="UP000030745"/>
    </source>
</evidence>
<evidence type="ECO:0000256" key="1">
    <source>
        <dbReference type="ARBA" id="ARBA00004141"/>
    </source>
</evidence>
<dbReference type="OMA" id="EIHRTHH"/>
<dbReference type="OrthoDB" id="69787at2759"/>
<dbReference type="InterPro" id="IPR007271">
    <property type="entry name" value="Nuc_sug_transpt"/>
</dbReference>
<evidence type="ECO:0000256" key="4">
    <source>
        <dbReference type="ARBA" id="ARBA00023136"/>
    </source>
</evidence>
<dbReference type="GeneID" id="24134544"/>
<evidence type="ECO:0000313" key="6">
    <source>
        <dbReference type="EMBL" id="KDO21782.1"/>
    </source>
</evidence>
<keyword evidence="4 5" id="KW-0472">Membrane</keyword>
<dbReference type="KEGG" id="spar:SPRG_12600"/>
<dbReference type="GO" id="GO:0015165">
    <property type="term" value="F:pyrimidine nucleotide-sugar transmembrane transporter activity"/>
    <property type="evidence" value="ECO:0007669"/>
    <property type="project" value="InterPro"/>
</dbReference>
<feature type="transmembrane region" description="Helical" evidence="5">
    <location>
        <begin position="81"/>
        <end position="102"/>
    </location>
</feature>
<keyword evidence="2 5" id="KW-0812">Transmembrane</keyword>
<evidence type="ECO:0000256" key="3">
    <source>
        <dbReference type="ARBA" id="ARBA00022989"/>
    </source>
</evidence>
<feature type="transmembrane region" description="Helical" evidence="5">
    <location>
        <begin position="206"/>
        <end position="227"/>
    </location>
</feature>
<dbReference type="AlphaFoldDB" id="A0A067C4Q7"/>
<sequence length="342" mass="37722">MAFLGLETLVQKSIFCVYIGLWVSYGLLNEYAKRSHIKFHSATAVVAQCIVKLVLAVGLFRSQDGSLAKMLELFKRHPTLFILYLIPSGLYALYDILAYVNLALFDPPTYFLLLQFRLVITGLLHQRVFHKTMNQNQWLAILAVTVGCVIKTVGDNAGAAEKPIPVFAYGLLMVQILSSTFAGVYNEALLKTYDKNLSIHFQNTIMYLDSIVFVMLCLALGITGVSFRDATDVKNLEALTHWPVLMMVLIMSFIGVVTSLFLKYLDSVRKAIASGLELVVLPILASLLFGTVLTGYLVLSVALVAGGIYLYSLPVAPAQPPLALQKDSKLEDVDDEDTKSVV</sequence>
<keyword evidence="3 5" id="KW-1133">Transmembrane helix</keyword>
<dbReference type="Proteomes" id="UP000030745">
    <property type="component" value="Unassembled WGS sequence"/>
</dbReference>
<proteinExistence type="predicted"/>
<protein>
    <recommendedName>
        <fullName evidence="8">EamA domain-containing protein</fullName>
    </recommendedName>
</protein>
<dbReference type="EMBL" id="KK583280">
    <property type="protein sequence ID" value="KDO21782.1"/>
    <property type="molecule type" value="Genomic_DNA"/>
</dbReference>
<dbReference type="GO" id="GO:0000139">
    <property type="term" value="C:Golgi membrane"/>
    <property type="evidence" value="ECO:0007669"/>
    <property type="project" value="InterPro"/>
</dbReference>
<feature type="transmembrane region" description="Helical" evidence="5">
    <location>
        <begin position="137"/>
        <end position="154"/>
    </location>
</feature>
<dbReference type="PANTHER" id="PTHR10231">
    <property type="entry name" value="NUCLEOTIDE-SUGAR TRANSMEMBRANE TRANSPORTER"/>
    <property type="match status" value="1"/>
</dbReference>
<evidence type="ECO:0000256" key="2">
    <source>
        <dbReference type="ARBA" id="ARBA00022692"/>
    </source>
</evidence>
<name>A0A067C4Q7_SAPPC</name>
<evidence type="ECO:0000256" key="5">
    <source>
        <dbReference type="SAM" id="Phobius"/>
    </source>
</evidence>
<feature type="transmembrane region" description="Helical" evidence="5">
    <location>
        <begin position="39"/>
        <end position="60"/>
    </location>
</feature>
<feature type="transmembrane region" description="Helical" evidence="5">
    <location>
        <begin position="283"/>
        <end position="311"/>
    </location>
</feature>
<accession>A0A067C4Q7</accession>
<gene>
    <name evidence="6" type="ORF">SPRG_12600</name>
</gene>
<reference evidence="6 7" key="1">
    <citation type="journal article" date="2013" name="PLoS Genet.">
        <title>Distinctive expansion of potential virulence genes in the genome of the oomycete fish pathogen Saprolegnia parasitica.</title>
        <authorList>
            <person name="Jiang R.H."/>
            <person name="de Bruijn I."/>
            <person name="Haas B.J."/>
            <person name="Belmonte R."/>
            <person name="Lobach L."/>
            <person name="Christie J."/>
            <person name="van den Ackerveken G."/>
            <person name="Bottin A."/>
            <person name="Bulone V."/>
            <person name="Diaz-Moreno S.M."/>
            <person name="Dumas B."/>
            <person name="Fan L."/>
            <person name="Gaulin E."/>
            <person name="Govers F."/>
            <person name="Grenville-Briggs L.J."/>
            <person name="Horner N.R."/>
            <person name="Levin J.Z."/>
            <person name="Mammella M."/>
            <person name="Meijer H.J."/>
            <person name="Morris P."/>
            <person name="Nusbaum C."/>
            <person name="Oome S."/>
            <person name="Phillips A.J."/>
            <person name="van Rooyen D."/>
            <person name="Rzeszutek E."/>
            <person name="Saraiva M."/>
            <person name="Secombes C.J."/>
            <person name="Seidl M.F."/>
            <person name="Snel B."/>
            <person name="Stassen J.H."/>
            <person name="Sykes S."/>
            <person name="Tripathy S."/>
            <person name="van den Berg H."/>
            <person name="Vega-Arreguin J.C."/>
            <person name="Wawra S."/>
            <person name="Young S.K."/>
            <person name="Zeng Q."/>
            <person name="Dieguez-Uribeondo J."/>
            <person name="Russ C."/>
            <person name="Tyler B.M."/>
            <person name="van West P."/>
        </authorList>
    </citation>
    <scope>NUCLEOTIDE SEQUENCE [LARGE SCALE GENOMIC DNA]</scope>
    <source>
        <strain evidence="6 7">CBS 223.65</strain>
    </source>
</reference>
<dbReference type="Pfam" id="PF04142">
    <property type="entry name" value="Nuc_sug_transp"/>
    <property type="match status" value="1"/>
</dbReference>